<evidence type="ECO:0000259" key="3">
    <source>
        <dbReference type="Pfam" id="PF13839"/>
    </source>
</evidence>
<organism evidence="4 5">
    <name type="scientific">Paraglomus brasilianum</name>
    <dbReference type="NCBI Taxonomy" id="144538"/>
    <lineage>
        <taxon>Eukaryota</taxon>
        <taxon>Fungi</taxon>
        <taxon>Fungi incertae sedis</taxon>
        <taxon>Mucoromycota</taxon>
        <taxon>Glomeromycotina</taxon>
        <taxon>Glomeromycetes</taxon>
        <taxon>Paraglomerales</taxon>
        <taxon>Paraglomeraceae</taxon>
        <taxon>Paraglomus</taxon>
    </lineage>
</organism>
<accession>A0A9N9G4U4</accession>
<dbReference type="Proteomes" id="UP000789739">
    <property type="component" value="Unassembled WGS sequence"/>
</dbReference>
<gene>
    <name evidence="4" type="ORF">PBRASI_LOCUS6426</name>
</gene>
<dbReference type="PANTHER" id="PTHR32285:SF48">
    <property type="entry name" value="PROTEIN TRICHOME BIREFRINGENCE-LIKE 19"/>
    <property type="match status" value="1"/>
</dbReference>
<dbReference type="PANTHER" id="PTHR32285">
    <property type="entry name" value="PROTEIN TRICHOME BIREFRINGENCE-LIKE 9-RELATED"/>
    <property type="match status" value="1"/>
</dbReference>
<name>A0A9N9G4U4_9GLOM</name>
<evidence type="ECO:0000313" key="4">
    <source>
        <dbReference type="EMBL" id="CAG8577238.1"/>
    </source>
</evidence>
<protein>
    <submittedName>
        <fullName evidence="4">11629_t:CDS:1</fullName>
    </submittedName>
</protein>
<proteinExistence type="inferred from homology"/>
<sequence>MVRNNIIVRFCFVISVVFLSVYFLSSPSRQGVDLDGEKNYPTSDQEISNRRRLAEKEAIRETKKALQTAFTNSEGIFGTNIKTEAEAEAFREKLNCITSKGFWKYDNTPREVIKHKHEAKFSRCDRKRGNMTENSGSGWNVREDVKYIWTTPLECPLPKLTRTEVCSLISGVNMMIVGDLVHWQLHDLLLDFFHDGPTQCYGEQFCRKHFLCHANDKKLSSMKFMRNDLVSSVKKNPVLEAHGKPNGTNVELTFILLSAHYNMFIINRGHHYQDDATFRSGLITTIKDIRYRSPKAIVIYKATTIGHLGCDGAEKPLDKLPTDAELESLPYHWGDIHRQNLIAKEIVNAAGGIFMDVETMMAYRIDGHIGGQDCLRWCIPGPADVWLDLLFYILKEAKS</sequence>
<keyword evidence="2" id="KW-1133">Transmembrane helix</keyword>
<comment type="similarity">
    <text evidence="1">Belongs to the PC-esterase family. TBL subfamily.</text>
</comment>
<evidence type="ECO:0000313" key="5">
    <source>
        <dbReference type="Proteomes" id="UP000789739"/>
    </source>
</evidence>
<dbReference type="InterPro" id="IPR029962">
    <property type="entry name" value="TBL"/>
</dbReference>
<dbReference type="GO" id="GO:0016413">
    <property type="term" value="F:O-acetyltransferase activity"/>
    <property type="evidence" value="ECO:0007669"/>
    <property type="project" value="InterPro"/>
</dbReference>
<keyword evidence="2" id="KW-0812">Transmembrane</keyword>
<evidence type="ECO:0000256" key="1">
    <source>
        <dbReference type="ARBA" id="ARBA00007727"/>
    </source>
</evidence>
<dbReference type="AlphaFoldDB" id="A0A9N9G4U4"/>
<dbReference type="InterPro" id="IPR026057">
    <property type="entry name" value="TBL_C"/>
</dbReference>
<keyword evidence="2" id="KW-0472">Membrane</keyword>
<reference evidence="4" key="1">
    <citation type="submission" date="2021-06" db="EMBL/GenBank/DDBJ databases">
        <authorList>
            <person name="Kallberg Y."/>
            <person name="Tangrot J."/>
            <person name="Rosling A."/>
        </authorList>
    </citation>
    <scope>NUCLEOTIDE SEQUENCE</scope>
    <source>
        <strain evidence="4">BR232B</strain>
    </source>
</reference>
<evidence type="ECO:0000256" key="2">
    <source>
        <dbReference type="SAM" id="Phobius"/>
    </source>
</evidence>
<keyword evidence="5" id="KW-1185">Reference proteome</keyword>
<dbReference type="Pfam" id="PF13839">
    <property type="entry name" value="PC-Esterase"/>
    <property type="match status" value="1"/>
</dbReference>
<dbReference type="OrthoDB" id="630188at2759"/>
<dbReference type="EMBL" id="CAJVPI010000851">
    <property type="protein sequence ID" value="CAG8577238.1"/>
    <property type="molecule type" value="Genomic_DNA"/>
</dbReference>
<feature type="transmembrane region" description="Helical" evidence="2">
    <location>
        <begin position="6"/>
        <end position="24"/>
    </location>
</feature>
<comment type="caution">
    <text evidence="4">The sequence shown here is derived from an EMBL/GenBank/DDBJ whole genome shotgun (WGS) entry which is preliminary data.</text>
</comment>
<feature type="domain" description="Trichome birefringence-like C-terminal" evidence="3">
    <location>
        <begin position="310"/>
        <end position="391"/>
    </location>
</feature>